<keyword evidence="2" id="KW-1185">Reference proteome</keyword>
<dbReference type="EMBL" id="MU267940">
    <property type="protein sequence ID" value="KAH7907092.1"/>
    <property type="molecule type" value="Genomic_DNA"/>
</dbReference>
<accession>A0ACB8A1P5</accession>
<organism evidence="1 2">
    <name type="scientific">Hygrophoropsis aurantiaca</name>
    <dbReference type="NCBI Taxonomy" id="72124"/>
    <lineage>
        <taxon>Eukaryota</taxon>
        <taxon>Fungi</taxon>
        <taxon>Dikarya</taxon>
        <taxon>Basidiomycota</taxon>
        <taxon>Agaricomycotina</taxon>
        <taxon>Agaricomycetes</taxon>
        <taxon>Agaricomycetidae</taxon>
        <taxon>Boletales</taxon>
        <taxon>Coniophorineae</taxon>
        <taxon>Hygrophoropsidaceae</taxon>
        <taxon>Hygrophoropsis</taxon>
    </lineage>
</organism>
<protein>
    <submittedName>
        <fullName evidence="1">Uncharacterized protein</fullName>
    </submittedName>
</protein>
<reference evidence="1" key="1">
    <citation type="journal article" date="2021" name="New Phytol.">
        <title>Evolutionary innovations through gain and loss of genes in the ectomycorrhizal Boletales.</title>
        <authorList>
            <person name="Wu G."/>
            <person name="Miyauchi S."/>
            <person name="Morin E."/>
            <person name="Kuo A."/>
            <person name="Drula E."/>
            <person name="Varga T."/>
            <person name="Kohler A."/>
            <person name="Feng B."/>
            <person name="Cao Y."/>
            <person name="Lipzen A."/>
            <person name="Daum C."/>
            <person name="Hundley H."/>
            <person name="Pangilinan J."/>
            <person name="Johnson J."/>
            <person name="Barry K."/>
            <person name="LaButti K."/>
            <person name="Ng V."/>
            <person name="Ahrendt S."/>
            <person name="Min B."/>
            <person name="Choi I.G."/>
            <person name="Park H."/>
            <person name="Plett J.M."/>
            <person name="Magnuson J."/>
            <person name="Spatafora J.W."/>
            <person name="Nagy L.G."/>
            <person name="Henrissat B."/>
            <person name="Grigoriev I.V."/>
            <person name="Yang Z.L."/>
            <person name="Xu J."/>
            <person name="Martin F.M."/>
        </authorList>
    </citation>
    <scope>NUCLEOTIDE SEQUENCE</scope>
    <source>
        <strain evidence="1">ATCC 28755</strain>
    </source>
</reference>
<proteinExistence type="predicted"/>
<sequence>LFQLRTNHVPLNKHLFRIKGTADEPSSPLCPQCHLNEETVPHYLFACPAFRKQREALRRAIGRKAANLSTLLSDPKCMPFLFKFIASTKRFENTFGNV</sequence>
<gene>
    <name evidence="1" type="ORF">BJ138DRAFT_979553</name>
</gene>
<comment type="caution">
    <text evidence="1">The sequence shown here is derived from an EMBL/GenBank/DDBJ whole genome shotgun (WGS) entry which is preliminary data.</text>
</comment>
<name>A0ACB8A1P5_9AGAM</name>
<evidence type="ECO:0000313" key="1">
    <source>
        <dbReference type="EMBL" id="KAH7907092.1"/>
    </source>
</evidence>
<feature type="non-terminal residue" evidence="1">
    <location>
        <position position="98"/>
    </location>
</feature>
<feature type="non-terminal residue" evidence="1">
    <location>
        <position position="1"/>
    </location>
</feature>
<evidence type="ECO:0000313" key="2">
    <source>
        <dbReference type="Proteomes" id="UP000790377"/>
    </source>
</evidence>
<dbReference type="Proteomes" id="UP000790377">
    <property type="component" value="Unassembled WGS sequence"/>
</dbReference>